<name>A0A1M7CWQ6_9FIRM</name>
<gene>
    <name evidence="7" type="ORF">SAMN02745136_05538</name>
</gene>
<dbReference type="InterPro" id="IPR050090">
    <property type="entry name" value="Tyrosine_recombinase_XerCD"/>
</dbReference>
<evidence type="ECO:0000256" key="4">
    <source>
        <dbReference type="ARBA" id="ARBA00023125"/>
    </source>
</evidence>
<feature type="domain" description="Tyr recombinase" evidence="6">
    <location>
        <begin position="160"/>
        <end position="363"/>
    </location>
</feature>
<reference evidence="7 8" key="1">
    <citation type="submission" date="2016-11" db="EMBL/GenBank/DDBJ databases">
        <authorList>
            <person name="Jaros S."/>
            <person name="Januszkiewicz K."/>
            <person name="Wedrychowicz H."/>
        </authorList>
    </citation>
    <scope>NUCLEOTIDE SEQUENCE [LARGE SCALE GENOMIC DNA]</scope>
    <source>
        <strain evidence="7 8">DSM 15929</strain>
    </source>
</reference>
<dbReference type="RefSeq" id="WP_073280425.1">
    <property type="nucleotide sequence ID" value="NZ_FRAC01000047.1"/>
</dbReference>
<dbReference type="PROSITE" id="PS51898">
    <property type="entry name" value="TYR_RECOMBINASE"/>
    <property type="match status" value="1"/>
</dbReference>
<dbReference type="GO" id="GO:0003677">
    <property type="term" value="F:DNA binding"/>
    <property type="evidence" value="ECO:0007669"/>
    <property type="project" value="UniProtKB-KW"/>
</dbReference>
<proteinExistence type="inferred from homology"/>
<dbReference type="PANTHER" id="PTHR30349:SF41">
    <property type="entry name" value="INTEGRASE_RECOMBINASE PROTEIN MJ0367-RELATED"/>
    <property type="match status" value="1"/>
</dbReference>
<keyword evidence="8" id="KW-1185">Reference proteome</keyword>
<dbReference type="Proteomes" id="UP000184386">
    <property type="component" value="Unassembled WGS sequence"/>
</dbReference>
<dbReference type="InterPro" id="IPR013762">
    <property type="entry name" value="Integrase-like_cat_sf"/>
</dbReference>
<comment type="similarity">
    <text evidence="2">Belongs to the 'phage' integrase family.</text>
</comment>
<keyword evidence="5" id="KW-0233">DNA recombination</keyword>
<dbReference type="Gene3D" id="1.10.150.130">
    <property type="match status" value="1"/>
</dbReference>
<evidence type="ECO:0000259" key="6">
    <source>
        <dbReference type="PROSITE" id="PS51898"/>
    </source>
</evidence>
<evidence type="ECO:0000313" key="7">
    <source>
        <dbReference type="EMBL" id="SHL71644.1"/>
    </source>
</evidence>
<dbReference type="Pfam" id="PF14659">
    <property type="entry name" value="Phage_int_SAM_3"/>
    <property type="match status" value="1"/>
</dbReference>
<accession>A0A1M7CWQ6</accession>
<evidence type="ECO:0000256" key="2">
    <source>
        <dbReference type="ARBA" id="ARBA00008857"/>
    </source>
</evidence>
<dbReference type="PANTHER" id="PTHR30349">
    <property type="entry name" value="PHAGE INTEGRASE-RELATED"/>
    <property type="match status" value="1"/>
</dbReference>
<evidence type="ECO:0000256" key="3">
    <source>
        <dbReference type="ARBA" id="ARBA00022908"/>
    </source>
</evidence>
<dbReference type="Pfam" id="PF00589">
    <property type="entry name" value="Phage_integrase"/>
    <property type="match status" value="1"/>
</dbReference>
<evidence type="ECO:0000313" key="8">
    <source>
        <dbReference type="Proteomes" id="UP000184386"/>
    </source>
</evidence>
<sequence length="391" mass="45419">MPRRGENIYKRRDGRWEGRILKPDGKYLYFYSKSYKEVKEKMKKNTKKSTEDKPDKNINQSVTAQMLFQTWLEEYVVQKVKPTTYESYYHCFHKYVLPYFQQPGNEYITKDSIQGFVQMLQEDSSIVQTSKARVLSIFKSALKQILQNSQESYFLVELVKFPKVYYKEVQVFAMNEQRLIEYEALRSKDQRLLGIILCFYTGIRLGELCALKWSDIDMDTGILSVNKTVSRIKTFQEEGNKTRLLVGTPKSRKSFRKIPLPSFLLKMAMESRNRTTSEDNYVLTGKDVPIDPRVYQKLFKRVLQDAGVKERKFHAIRHTFATRALELGVDIKTLSELLGHSSVGITLNIYAHSLMDQKKIAIDKFNDMHLTNMNGALIAVTKSVKVASSLV</sequence>
<comment type="function">
    <text evidence="1">Site-specific tyrosine recombinase, which acts by catalyzing the cutting and rejoining of the recombining DNA molecules.</text>
</comment>
<dbReference type="GO" id="GO:0015074">
    <property type="term" value="P:DNA integration"/>
    <property type="evidence" value="ECO:0007669"/>
    <property type="project" value="UniProtKB-KW"/>
</dbReference>
<dbReference type="OrthoDB" id="111144at2"/>
<dbReference type="InterPro" id="IPR004107">
    <property type="entry name" value="Integrase_SAM-like_N"/>
</dbReference>
<keyword evidence="4" id="KW-0238">DNA-binding</keyword>
<dbReference type="CDD" id="cd01189">
    <property type="entry name" value="INT_ICEBs1_C_like"/>
    <property type="match status" value="1"/>
</dbReference>
<dbReference type="InterPro" id="IPR011010">
    <property type="entry name" value="DNA_brk_join_enz"/>
</dbReference>
<keyword evidence="3" id="KW-0229">DNA integration</keyword>
<dbReference type="InterPro" id="IPR002104">
    <property type="entry name" value="Integrase_catalytic"/>
</dbReference>
<dbReference type="EMBL" id="FRAC01000047">
    <property type="protein sequence ID" value="SHL71644.1"/>
    <property type="molecule type" value="Genomic_DNA"/>
</dbReference>
<protein>
    <submittedName>
        <fullName evidence="7">Site-specific recombinase XerD</fullName>
    </submittedName>
</protein>
<dbReference type="GO" id="GO:0006310">
    <property type="term" value="P:DNA recombination"/>
    <property type="evidence" value="ECO:0007669"/>
    <property type="project" value="UniProtKB-KW"/>
</dbReference>
<dbReference type="AlphaFoldDB" id="A0A1M7CWQ6"/>
<evidence type="ECO:0000256" key="5">
    <source>
        <dbReference type="ARBA" id="ARBA00023172"/>
    </source>
</evidence>
<evidence type="ECO:0000256" key="1">
    <source>
        <dbReference type="ARBA" id="ARBA00003283"/>
    </source>
</evidence>
<dbReference type="STRING" id="1121322.SAMN02745136_05538"/>
<dbReference type="SUPFAM" id="SSF56349">
    <property type="entry name" value="DNA breaking-rejoining enzymes"/>
    <property type="match status" value="1"/>
</dbReference>
<dbReference type="InterPro" id="IPR010998">
    <property type="entry name" value="Integrase_recombinase_N"/>
</dbReference>
<dbReference type="Gene3D" id="1.10.443.10">
    <property type="entry name" value="Intergrase catalytic core"/>
    <property type="match status" value="1"/>
</dbReference>
<organism evidence="7 8">
    <name type="scientific">Anaerocolumna jejuensis DSM 15929</name>
    <dbReference type="NCBI Taxonomy" id="1121322"/>
    <lineage>
        <taxon>Bacteria</taxon>
        <taxon>Bacillati</taxon>
        <taxon>Bacillota</taxon>
        <taxon>Clostridia</taxon>
        <taxon>Lachnospirales</taxon>
        <taxon>Lachnospiraceae</taxon>
        <taxon>Anaerocolumna</taxon>
    </lineage>
</organism>